<organism evidence="2 3">
    <name type="scientific">Trametes pubescens</name>
    <name type="common">White-rot fungus</name>
    <dbReference type="NCBI Taxonomy" id="154538"/>
    <lineage>
        <taxon>Eukaryota</taxon>
        <taxon>Fungi</taxon>
        <taxon>Dikarya</taxon>
        <taxon>Basidiomycota</taxon>
        <taxon>Agaricomycotina</taxon>
        <taxon>Agaricomycetes</taxon>
        <taxon>Polyporales</taxon>
        <taxon>Polyporaceae</taxon>
        <taxon>Trametes</taxon>
    </lineage>
</organism>
<dbReference type="EMBL" id="MNAD01001170">
    <property type="protein sequence ID" value="OJT07528.1"/>
    <property type="molecule type" value="Genomic_DNA"/>
</dbReference>
<feature type="region of interest" description="Disordered" evidence="1">
    <location>
        <begin position="1"/>
        <end position="56"/>
    </location>
</feature>
<accession>A0A1M2VIY5</accession>
<evidence type="ECO:0000313" key="2">
    <source>
        <dbReference type="EMBL" id="OJT07528.1"/>
    </source>
</evidence>
<dbReference type="AlphaFoldDB" id="A0A1M2VIY5"/>
<protein>
    <submittedName>
        <fullName evidence="2">Uncharacterized protein</fullName>
    </submittedName>
</protein>
<evidence type="ECO:0000313" key="3">
    <source>
        <dbReference type="Proteomes" id="UP000184267"/>
    </source>
</evidence>
<sequence length="56" mass="5864">MNITVSHPMDQSFIDGSQHHPPNPSIGATKSPPGGSSSAYESWSWVQPAGPGDHHG</sequence>
<evidence type="ECO:0000256" key="1">
    <source>
        <dbReference type="SAM" id="MobiDB-lite"/>
    </source>
</evidence>
<comment type="caution">
    <text evidence="2">The sequence shown here is derived from an EMBL/GenBank/DDBJ whole genome shotgun (WGS) entry which is preliminary data.</text>
</comment>
<feature type="compositionally biased region" description="Polar residues" evidence="1">
    <location>
        <begin position="34"/>
        <end position="45"/>
    </location>
</feature>
<keyword evidence="3" id="KW-1185">Reference proteome</keyword>
<dbReference type="Proteomes" id="UP000184267">
    <property type="component" value="Unassembled WGS sequence"/>
</dbReference>
<reference evidence="2 3" key="1">
    <citation type="submission" date="2016-10" db="EMBL/GenBank/DDBJ databases">
        <title>Genome sequence of the basidiomycete white-rot fungus Trametes pubescens.</title>
        <authorList>
            <person name="Makela M.R."/>
            <person name="Granchi Z."/>
            <person name="Peng M."/>
            <person name="De Vries R.P."/>
            <person name="Grigoriev I."/>
            <person name="Riley R."/>
            <person name="Hilden K."/>
        </authorList>
    </citation>
    <scope>NUCLEOTIDE SEQUENCE [LARGE SCALE GENOMIC DNA]</scope>
    <source>
        <strain evidence="2 3">FBCC735</strain>
    </source>
</reference>
<name>A0A1M2VIY5_TRAPU</name>
<proteinExistence type="predicted"/>
<gene>
    <name evidence="2" type="ORF">TRAPUB_1624</name>
</gene>